<dbReference type="AlphaFoldDB" id="A0A4C1XDH4"/>
<comment type="caution">
    <text evidence="1">The sequence shown here is derived from an EMBL/GenBank/DDBJ whole genome shotgun (WGS) entry which is preliminary data.</text>
</comment>
<sequence length="165" mass="18514">MPHRTRVLTVSIFLPDFAHGSARVDTRIDSFISTNHAVHPFCFRFNGSSPIDVDSGINLDSDAAQNIRNANKQQPNVLKTILHISQRRTRTISGQSTFLACCVEIEVGIIVNEDAPGAQSRVTDQKDRIKFDEVLQNDWRDVANYEYTLTGYAHTCTYTKRKSGA</sequence>
<dbReference type="Proteomes" id="UP000299102">
    <property type="component" value="Unassembled WGS sequence"/>
</dbReference>
<name>A0A4C1XDH4_EUMVA</name>
<keyword evidence="2" id="KW-1185">Reference proteome</keyword>
<gene>
    <name evidence="1" type="ORF">EVAR_44610_1</name>
</gene>
<reference evidence="1 2" key="1">
    <citation type="journal article" date="2019" name="Commun. Biol.">
        <title>The bagworm genome reveals a unique fibroin gene that provides high tensile strength.</title>
        <authorList>
            <person name="Kono N."/>
            <person name="Nakamura H."/>
            <person name="Ohtoshi R."/>
            <person name="Tomita M."/>
            <person name="Numata K."/>
            <person name="Arakawa K."/>
        </authorList>
    </citation>
    <scope>NUCLEOTIDE SEQUENCE [LARGE SCALE GENOMIC DNA]</scope>
</reference>
<evidence type="ECO:0000313" key="2">
    <source>
        <dbReference type="Proteomes" id="UP000299102"/>
    </source>
</evidence>
<proteinExistence type="predicted"/>
<protein>
    <submittedName>
        <fullName evidence="1">Uncharacterized protein</fullName>
    </submittedName>
</protein>
<accession>A0A4C1XDH4</accession>
<evidence type="ECO:0000313" key="1">
    <source>
        <dbReference type="EMBL" id="GBP60235.1"/>
    </source>
</evidence>
<organism evidence="1 2">
    <name type="scientific">Eumeta variegata</name>
    <name type="common">Bagworm moth</name>
    <name type="synonym">Eumeta japonica</name>
    <dbReference type="NCBI Taxonomy" id="151549"/>
    <lineage>
        <taxon>Eukaryota</taxon>
        <taxon>Metazoa</taxon>
        <taxon>Ecdysozoa</taxon>
        <taxon>Arthropoda</taxon>
        <taxon>Hexapoda</taxon>
        <taxon>Insecta</taxon>
        <taxon>Pterygota</taxon>
        <taxon>Neoptera</taxon>
        <taxon>Endopterygota</taxon>
        <taxon>Lepidoptera</taxon>
        <taxon>Glossata</taxon>
        <taxon>Ditrysia</taxon>
        <taxon>Tineoidea</taxon>
        <taxon>Psychidae</taxon>
        <taxon>Oiketicinae</taxon>
        <taxon>Eumeta</taxon>
    </lineage>
</organism>
<dbReference type="EMBL" id="BGZK01000782">
    <property type="protein sequence ID" value="GBP60235.1"/>
    <property type="molecule type" value="Genomic_DNA"/>
</dbReference>